<dbReference type="Pfam" id="PF03547">
    <property type="entry name" value="Mem_trans"/>
    <property type="match status" value="1"/>
</dbReference>
<dbReference type="GO" id="GO:0055085">
    <property type="term" value="P:transmembrane transport"/>
    <property type="evidence" value="ECO:0007669"/>
    <property type="project" value="InterPro"/>
</dbReference>
<sequence>MGFVITKTLKINMDDISKLLIYLITPMVAFFAGYNIELSSLVLFSPAIFFVLFFIVQYSAFYIISIFVKDKRRRILSFLTVEKNTGYLGLPVAMFLFDENIVFMYMITIVGGVIAESSIGIYMISRGNYSFKQSVLKLLKIPIIYAVILGLFLNFANATLPDMVLSYEDYFKYTYSFLGMFIIGIGLAGIKSIKFGKLFLIIPILGSFVLWPCITLGIIYLDDIFYNFITNDLEKVFLLASIMPIAANVIPFANLFGYDTEKVSFVLVISTLLALIYIPFIIYLLGLM</sequence>
<dbReference type="InterPro" id="IPR004776">
    <property type="entry name" value="Mem_transp_PIN-like"/>
</dbReference>
<comment type="subcellular location">
    <subcellularLocation>
        <location evidence="1">Cell membrane</location>
        <topology evidence="1">Multi-pass membrane protein</topology>
    </subcellularLocation>
</comment>
<dbReference type="EMBL" id="CACVAW010000010">
    <property type="protein sequence ID" value="CAA6802820.1"/>
    <property type="molecule type" value="Genomic_DNA"/>
</dbReference>
<accession>A0A6S6S060</accession>
<evidence type="ECO:0000256" key="4">
    <source>
        <dbReference type="ARBA" id="ARBA00022475"/>
    </source>
</evidence>
<evidence type="ECO:0000256" key="2">
    <source>
        <dbReference type="ARBA" id="ARBA00010145"/>
    </source>
</evidence>
<protein>
    <submittedName>
        <fullName evidence="9">Transporter</fullName>
    </submittedName>
</protein>
<feature type="transmembrane region" description="Helical" evidence="8">
    <location>
        <begin position="173"/>
        <end position="191"/>
    </location>
</feature>
<dbReference type="InterPro" id="IPR038770">
    <property type="entry name" value="Na+/solute_symporter_sf"/>
</dbReference>
<dbReference type="GO" id="GO:0005886">
    <property type="term" value="C:plasma membrane"/>
    <property type="evidence" value="ECO:0007669"/>
    <property type="project" value="UniProtKB-SubCell"/>
</dbReference>
<dbReference type="PANTHER" id="PTHR36838:SF1">
    <property type="entry name" value="SLR1864 PROTEIN"/>
    <property type="match status" value="1"/>
</dbReference>
<keyword evidence="6 8" id="KW-1133">Transmembrane helix</keyword>
<keyword evidence="5 8" id="KW-0812">Transmembrane</keyword>
<feature type="transmembrane region" description="Helical" evidence="8">
    <location>
        <begin position="135"/>
        <end position="153"/>
    </location>
</feature>
<evidence type="ECO:0000256" key="7">
    <source>
        <dbReference type="ARBA" id="ARBA00023136"/>
    </source>
</evidence>
<dbReference type="AlphaFoldDB" id="A0A6S6S060"/>
<evidence type="ECO:0000256" key="6">
    <source>
        <dbReference type="ARBA" id="ARBA00022989"/>
    </source>
</evidence>
<feature type="transmembrane region" description="Helical" evidence="8">
    <location>
        <begin position="236"/>
        <end position="256"/>
    </location>
</feature>
<evidence type="ECO:0000256" key="5">
    <source>
        <dbReference type="ARBA" id="ARBA00022692"/>
    </source>
</evidence>
<keyword evidence="3" id="KW-0813">Transport</keyword>
<reference evidence="9" key="1">
    <citation type="submission" date="2020-01" db="EMBL/GenBank/DDBJ databases">
        <authorList>
            <person name="Meier V. D."/>
            <person name="Meier V D."/>
        </authorList>
    </citation>
    <scope>NUCLEOTIDE SEQUENCE</scope>
    <source>
        <strain evidence="9">HLG_WM_MAG_12</strain>
    </source>
</reference>
<feature type="transmembrane region" description="Helical" evidence="8">
    <location>
        <begin position="75"/>
        <end position="97"/>
    </location>
</feature>
<organism evidence="9">
    <name type="scientific">uncultured Campylobacterales bacterium</name>
    <dbReference type="NCBI Taxonomy" id="352960"/>
    <lineage>
        <taxon>Bacteria</taxon>
        <taxon>Pseudomonadati</taxon>
        <taxon>Campylobacterota</taxon>
        <taxon>Epsilonproteobacteria</taxon>
        <taxon>Campylobacterales</taxon>
        <taxon>environmental samples</taxon>
    </lineage>
</organism>
<dbReference type="Gene3D" id="1.20.1530.20">
    <property type="match status" value="1"/>
</dbReference>
<feature type="transmembrane region" description="Helical" evidence="8">
    <location>
        <begin position="103"/>
        <end position="123"/>
    </location>
</feature>
<gene>
    <name evidence="9" type="ORF">HELGO_WM2591</name>
</gene>
<evidence type="ECO:0000313" key="9">
    <source>
        <dbReference type="EMBL" id="CAA6802820.1"/>
    </source>
</evidence>
<feature type="transmembrane region" description="Helical" evidence="8">
    <location>
        <begin position="19"/>
        <end position="36"/>
    </location>
</feature>
<proteinExistence type="inferred from homology"/>
<evidence type="ECO:0000256" key="8">
    <source>
        <dbReference type="SAM" id="Phobius"/>
    </source>
</evidence>
<feature type="transmembrane region" description="Helical" evidence="8">
    <location>
        <begin position="263"/>
        <end position="285"/>
    </location>
</feature>
<name>A0A6S6S060_9BACT</name>
<comment type="similarity">
    <text evidence="2">Belongs to the auxin efflux carrier (TC 2.A.69) family.</text>
</comment>
<keyword evidence="4" id="KW-1003">Cell membrane</keyword>
<dbReference type="PANTHER" id="PTHR36838">
    <property type="entry name" value="AUXIN EFFLUX CARRIER FAMILY PROTEIN"/>
    <property type="match status" value="1"/>
</dbReference>
<feature type="transmembrane region" description="Helical" evidence="8">
    <location>
        <begin position="198"/>
        <end position="221"/>
    </location>
</feature>
<feature type="transmembrane region" description="Helical" evidence="8">
    <location>
        <begin position="42"/>
        <end position="68"/>
    </location>
</feature>
<evidence type="ECO:0000256" key="1">
    <source>
        <dbReference type="ARBA" id="ARBA00004651"/>
    </source>
</evidence>
<keyword evidence="7 8" id="KW-0472">Membrane</keyword>
<evidence type="ECO:0000256" key="3">
    <source>
        <dbReference type="ARBA" id="ARBA00022448"/>
    </source>
</evidence>